<dbReference type="EnsemblMetazoa" id="ENSAATROPT011754">
    <property type="protein sequence ID" value="ENSAATROPP010642"/>
    <property type="gene ID" value="ENSAATROPG009576"/>
</dbReference>
<name>A0AAG5DHE7_ANOAO</name>
<proteinExistence type="predicted"/>
<dbReference type="AlphaFoldDB" id="A0AAG5DHE7"/>
<feature type="compositionally biased region" description="Polar residues" evidence="1">
    <location>
        <begin position="43"/>
        <end position="54"/>
    </location>
</feature>
<dbReference type="Proteomes" id="UP000075880">
    <property type="component" value="Unassembled WGS sequence"/>
</dbReference>
<accession>A0AAG5DHE7</accession>
<evidence type="ECO:0000256" key="1">
    <source>
        <dbReference type="SAM" id="MobiDB-lite"/>
    </source>
</evidence>
<reference evidence="2" key="1">
    <citation type="submission" date="2024-04" db="UniProtKB">
        <authorList>
            <consortium name="EnsemblMetazoa"/>
        </authorList>
    </citation>
    <scope>IDENTIFICATION</scope>
    <source>
        <strain evidence="2">EBRO</strain>
    </source>
</reference>
<sequence length="62" mass="6609">MCLCCGNREGYDIDDANFGKSYNNESFSTSQTAEVGPVMVITDQPTNGTATVSGDTPPEESR</sequence>
<protein>
    <submittedName>
        <fullName evidence="2">Uncharacterized protein</fullName>
    </submittedName>
</protein>
<feature type="region of interest" description="Disordered" evidence="1">
    <location>
        <begin position="43"/>
        <end position="62"/>
    </location>
</feature>
<organism evidence="2 3">
    <name type="scientific">Anopheles atroparvus</name>
    <name type="common">European mosquito</name>
    <dbReference type="NCBI Taxonomy" id="41427"/>
    <lineage>
        <taxon>Eukaryota</taxon>
        <taxon>Metazoa</taxon>
        <taxon>Ecdysozoa</taxon>
        <taxon>Arthropoda</taxon>
        <taxon>Hexapoda</taxon>
        <taxon>Insecta</taxon>
        <taxon>Pterygota</taxon>
        <taxon>Neoptera</taxon>
        <taxon>Endopterygota</taxon>
        <taxon>Diptera</taxon>
        <taxon>Nematocera</taxon>
        <taxon>Culicoidea</taxon>
        <taxon>Culicidae</taxon>
        <taxon>Anophelinae</taxon>
        <taxon>Anopheles</taxon>
    </lineage>
</organism>
<evidence type="ECO:0000313" key="2">
    <source>
        <dbReference type="EnsemblMetazoa" id="ENSAATROPP010642"/>
    </source>
</evidence>
<keyword evidence="3" id="KW-1185">Reference proteome</keyword>
<evidence type="ECO:0000313" key="3">
    <source>
        <dbReference type="Proteomes" id="UP000075880"/>
    </source>
</evidence>